<dbReference type="InParanoid" id="A0A1S3JYV9"/>
<proteinExistence type="inferred from homology"/>
<evidence type="ECO:0000259" key="6">
    <source>
        <dbReference type="SMART" id="SM00228"/>
    </source>
</evidence>
<dbReference type="OrthoDB" id="72325at2759"/>
<dbReference type="InterPro" id="IPR035269">
    <property type="entry name" value="PSMD9"/>
</dbReference>
<dbReference type="GO" id="GO:0070682">
    <property type="term" value="P:proteasome regulatory particle assembly"/>
    <property type="evidence" value="ECO:0007669"/>
    <property type="project" value="InterPro"/>
</dbReference>
<evidence type="ECO:0000256" key="1">
    <source>
        <dbReference type="ARBA" id="ARBA00005256"/>
    </source>
</evidence>
<feature type="coiled-coil region" evidence="5">
    <location>
        <begin position="91"/>
        <end position="118"/>
    </location>
</feature>
<dbReference type="Pfam" id="PF17820">
    <property type="entry name" value="PDZ_6"/>
    <property type="match status" value="1"/>
</dbReference>
<evidence type="ECO:0000256" key="4">
    <source>
        <dbReference type="ARBA" id="ARBA00030007"/>
    </source>
</evidence>
<dbReference type="PANTHER" id="PTHR12651:SF1">
    <property type="entry name" value="26S PROTEASOME NON-ATPASE REGULATORY SUBUNIT 9"/>
    <property type="match status" value="1"/>
</dbReference>
<dbReference type="InterPro" id="IPR001478">
    <property type="entry name" value="PDZ"/>
</dbReference>
<dbReference type="GeneID" id="106177373"/>
<dbReference type="Proteomes" id="UP000085678">
    <property type="component" value="Unplaced"/>
</dbReference>
<dbReference type="SUPFAM" id="SSF50156">
    <property type="entry name" value="PDZ domain-like"/>
    <property type="match status" value="1"/>
</dbReference>
<dbReference type="InterPro" id="IPR036034">
    <property type="entry name" value="PDZ_sf"/>
</dbReference>
<reference evidence="8" key="1">
    <citation type="journal article" date="2015" name="Nat. Commun.">
        <title>The Lingula genome provides insights into brachiopod evolution and the origin of phosphate biomineralization.</title>
        <authorList>
            <person name="Luo Y.J."/>
            <person name="Takeuchi T."/>
            <person name="Koyanagi R."/>
            <person name="Yamada L."/>
            <person name="Kanda M."/>
            <person name="Khalturina M."/>
            <person name="Fujie M."/>
            <person name="Yamasaki S.I."/>
            <person name="Endo K."/>
            <person name="Satoh N."/>
        </authorList>
    </citation>
    <scope>NUCLEOTIDE SEQUENCE</scope>
</reference>
<sequence>MHCPGRNLICSKLNLEHHARTKMSAPSVASVKELIAQKDALEAEMKELMDVLESQGGVGMDGPILDEEQYPRSDIDVYTVRHARHRIACLQNDHKAKMKEIEENLYQLHEEARKQKEQAMEVDSSAQEAKMDTAIAEKPFAKIDRVDSGSPASQAGLTLGDEIVEFGSVNAKNFTTLQNIATVVQHSQGSPLHVSVIRQGERTHLSLTPQTWSGKGLLGCNIVPLKR</sequence>
<evidence type="ECO:0000313" key="8">
    <source>
        <dbReference type="RefSeq" id="XP_013415573.2"/>
    </source>
</evidence>
<dbReference type="Pfam" id="PF18265">
    <property type="entry name" value="Nas2_N"/>
    <property type="match status" value="1"/>
</dbReference>
<evidence type="ECO:0000256" key="5">
    <source>
        <dbReference type="SAM" id="Coils"/>
    </source>
</evidence>
<dbReference type="Gene3D" id="6.10.140.1710">
    <property type="match status" value="1"/>
</dbReference>
<dbReference type="InterPro" id="IPR040815">
    <property type="entry name" value="Nas2_N"/>
</dbReference>
<dbReference type="STRING" id="7574.A0A1S3JYV9"/>
<organism evidence="7 8">
    <name type="scientific">Lingula anatina</name>
    <name type="common">Brachiopod</name>
    <name type="synonym">Lingula unguis</name>
    <dbReference type="NCBI Taxonomy" id="7574"/>
    <lineage>
        <taxon>Eukaryota</taxon>
        <taxon>Metazoa</taxon>
        <taxon>Spiralia</taxon>
        <taxon>Lophotrochozoa</taxon>
        <taxon>Brachiopoda</taxon>
        <taxon>Linguliformea</taxon>
        <taxon>Lingulata</taxon>
        <taxon>Lingulida</taxon>
        <taxon>Linguloidea</taxon>
        <taxon>Lingulidae</taxon>
        <taxon>Lingula</taxon>
    </lineage>
</organism>
<gene>
    <name evidence="8" type="primary">LOC106177373</name>
</gene>
<name>A0A1S3JYV9_LINAN</name>
<dbReference type="AlphaFoldDB" id="A0A1S3JYV9"/>
<accession>A0A1S3JYV9</accession>
<reference evidence="8" key="2">
    <citation type="submission" date="2025-08" db="UniProtKB">
        <authorList>
            <consortium name="RefSeq"/>
        </authorList>
    </citation>
    <scope>IDENTIFICATION</scope>
</reference>
<dbReference type="GO" id="GO:0005634">
    <property type="term" value="C:nucleus"/>
    <property type="evidence" value="ECO:0007669"/>
    <property type="project" value="TreeGrafter"/>
</dbReference>
<keyword evidence="7" id="KW-1185">Reference proteome</keyword>
<feature type="domain" description="PDZ" evidence="6">
    <location>
        <begin position="129"/>
        <end position="200"/>
    </location>
</feature>
<protein>
    <recommendedName>
        <fullName evidence="2">26S proteasome non-ATPase regulatory subunit 9</fullName>
    </recommendedName>
    <alternativeName>
        <fullName evidence="4">26S proteasome regulatory subunit p27</fullName>
    </alternativeName>
</protein>
<comment type="similarity">
    <text evidence="1">Belongs to the proteasome subunit p27 family.</text>
</comment>
<dbReference type="FunFam" id="2.30.42.10:FF:000107">
    <property type="entry name" value="26S proteasome non-ATPase regulatory subunit 9"/>
    <property type="match status" value="1"/>
</dbReference>
<dbReference type="InterPro" id="IPR041489">
    <property type="entry name" value="PDZ_6"/>
</dbReference>
<dbReference type="PANTHER" id="PTHR12651">
    <property type="entry name" value="26S PROTEASOME NON-ATPASE REGULATORY SUBUNIT 9"/>
    <property type="match status" value="1"/>
</dbReference>
<keyword evidence="5" id="KW-0175">Coiled coil</keyword>
<dbReference type="Gene3D" id="2.30.42.10">
    <property type="match status" value="1"/>
</dbReference>
<dbReference type="GO" id="GO:0000502">
    <property type="term" value="C:proteasome complex"/>
    <property type="evidence" value="ECO:0007669"/>
    <property type="project" value="UniProtKB-KW"/>
</dbReference>
<evidence type="ECO:0000313" key="7">
    <source>
        <dbReference type="Proteomes" id="UP000085678"/>
    </source>
</evidence>
<evidence type="ECO:0000256" key="2">
    <source>
        <dbReference type="ARBA" id="ARBA00014937"/>
    </source>
</evidence>
<evidence type="ECO:0000256" key="3">
    <source>
        <dbReference type="ARBA" id="ARBA00023186"/>
    </source>
</evidence>
<keyword evidence="8" id="KW-0647">Proteasome</keyword>
<keyword evidence="3" id="KW-0143">Chaperone</keyword>
<dbReference type="FunCoup" id="A0A1S3JYV9">
    <property type="interactions" value="3181"/>
</dbReference>
<dbReference type="KEGG" id="lak:106177373"/>
<dbReference type="SMART" id="SM00228">
    <property type="entry name" value="PDZ"/>
    <property type="match status" value="1"/>
</dbReference>
<dbReference type="GO" id="GO:0005737">
    <property type="term" value="C:cytoplasm"/>
    <property type="evidence" value="ECO:0007669"/>
    <property type="project" value="TreeGrafter"/>
</dbReference>
<dbReference type="RefSeq" id="XP_013415573.2">
    <property type="nucleotide sequence ID" value="XM_013560119.2"/>
</dbReference>